<evidence type="ECO:0000256" key="1">
    <source>
        <dbReference type="SAM" id="SignalP"/>
    </source>
</evidence>
<dbReference type="Proteomes" id="UP000541352">
    <property type="component" value="Unassembled WGS sequence"/>
</dbReference>
<feature type="signal peptide" evidence="1">
    <location>
        <begin position="1"/>
        <end position="24"/>
    </location>
</feature>
<name>A0A7W6ER83_9BACT</name>
<keyword evidence="1" id="KW-0732">Signal</keyword>
<dbReference type="RefSeq" id="WP_183975315.1">
    <property type="nucleotide sequence ID" value="NZ_JACIBY010000006.1"/>
</dbReference>
<proteinExistence type="predicted"/>
<gene>
    <name evidence="2" type="ORF">FHS57_003243</name>
</gene>
<dbReference type="AlphaFoldDB" id="A0A7W6ER83"/>
<accession>A0A7W6ER83</accession>
<evidence type="ECO:0000313" key="3">
    <source>
        <dbReference type="Proteomes" id="UP000541352"/>
    </source>
</evidence>
<feature type="chain" id="PRO_5030580298" evidence="1">
    <location>
        <begin position="25"/>
        <end position="158"/>
    </location>
</feature>
<comment type="caution">
    <text evidence="2">The sequence shown here is derived from an EMBL/GenBank/DDBJ whole genome shotgun (WGS) entry which is preliminary data.</text>
</comment>
<dbReference type="EMBL" id="JACIBY010000006">
    <property type="protein sequence ID" value="MBB3839237.1"/>
    <property type="molecule type" value="Genomic_DNA"/>
</dbReference>
<protein>
    <submittedName>
        <fullName evidence="2">Uncharacterized protein</fullName>
    </submittedName>
</protein>
<keyword evidence="3" id="KW-1185">Reference proteome</keyword>
<organism evidence="2 3">
    <name type="scientific">Runella defluvii</name>
    <dbReference type="NCBI Taxonomy" id="370973"/>
    <lineage>
        <taxon>Bacteria</taxon>
        <taxon>Pseudomonadati</taxon>
        <taxon>Bacteroidota</taxon>
        <taxon>Cytophagia</taxon>
        <taxon>Cytophagales</taxon>
        <taxon>Spirosomataceae</taxon>
        <taxon>Runella</taxon>
    </lineage>
</organism>
<reference evidence="2 3" key="1">
    <citation type="submission" date="2020-08" db="EMBL/GenBank/DDBJ databases">
        <title>Genomic Encyclopedia of Type Strains, Phase IV (KMG-IV): sequencing the most valuable type-strain genomes for metagenomic binning, comparative biology and taxonomic classification.</title>
        <authorList>
            <person name="Goeker M."/>
        </authorList>
    </citation>
    <scope>NUCLEOTIDE SEQUENCE [LARGE SCALE GENOMIC DNA]</scope>
    <source>
        <strain evidence="2 3">DSM 17976</strain>
    </source>
</reference>
<sequence length="158" mass="18095">MPRKPNPTHSAYYMGLLTSLLAWAIEDYPKNRPTDKKLLHWFSEKIPLCHHLGKVPTPEAAKKSYSKMWNSPWNCCFDTTTLDGLCRILAMSLPICDFKDYQTFLQWAGEVPEGVDENELVQIAQKMVIREYHVEKTKGIFETTAEKNAGFERLGVAS</sequence>
<evidence type="ECO:0000313" key="2">
    <source>
        <dbReference type="EMBL" id="MBB3839237.1"/>
    </source>
</evidence>